<organism evidence="4 5">
    <name type="scientific">Candidatus Uhrbacteria bacterium RIFOXYB2_FULL_57_15</name>
    <dbReference type="NCBI Taxonomy" id="1802422"/>
    <lineage>
        <taxon>Bacteria</taxon>
        <taxon>Candidatus Uhriibacteriota</taxon>
    </lineage>
</organism>
<dbReference type="SUPFAM" id="SSF47729">
    <property type="entry name" value="IHF-like DNA-binding proteins"/>
    <property type="match status" value="1"/>
</dbReference>
<protein>
    <recommendedName>
        <fullName evidence="6">DNA-binding protein HU</fullName>
    </recommendedName>
</protein>
<dbReference type="SMART" id="SM00411">
    <property type="entry name" value="BHL"/>
    <property type="match status" value="1"/>
</dbReference>
<dbReference type="GO" id="GO:0005829">
    <property type="term" value="C:cytosol"/>
    <property type="evidence" value="ECO:0007669"/>
    <property type="project" value="TreeGrafter"/>
</dbReference>
<dbReference type="PANTHER" id="PTHR33175:SF3">
    <property type="entry name" value="DNA-BINDING PROTEIN HU-BETA"/>
    <property type="match status" value="1"/>
</dbReference>
<evidence type="ECO:0000256" key="3">
    <source>
        <dbReference type="RuleBase" id="RU003939"/>
    </source>
</evidence>
<dbReference type="GO" id="GO:0030261">
    <property type="term" value="P:chromosome condensation"/>
    <property type="evidence" value="ECO:0007669"/>
    <property type="project" value="UniProtKB-KW"/>
</dbReference>
<dbReference type="PRINTS" id="PR01727">
    <property type="entry name" value="DNABINDINGHU"/>
</dbReference>
<comment type="similarity">
    <text evidence="3">Belongs to the bacterial histone-like protein family.</text>
</comment>
<evidence type="ECO:0000256" key="2">
    <source>
        <dbReference type="ARBA" id="ARBA00023125"/>
    </source>
</evidence>
<evidence type="ECO:0008006" key="6">
    <source>
        <dbReference type="Google" id="ProtNLM"/>
    </source>
</evidence>
<dbReference type="PANTHER" id="PTHR33175">
    <property type="entry name" value="DNA-BINDING PROTEIN HU"/>
    <property type="match status" value="1"/>
</dbReference>
<dbReference type="Gene3D" id="4.10.520.10">
    <property type="entry name" value="IHF-like DNA-binding proteins"/>
    <property type="match status" value="1"/>
</dbReference>
<dbReference type="AlphaFoldDB" id="A0A1F7W7M8"/>
<dbReference type="Pfam" id="PF00216">
    <property type="entry name" value="Bac_DNA_binding"/>
    <property type="match status" value="1"/>
</dbReference>
<evidence type="ECO:0000313" key="5">
    <source>
        <dbReference type="Proteomes" id="UP000176501"/>
    </source>
</evidence>
<dbReference type="InterPro" id="IPR010992">
    <property type="entry name" value="IHF-like_DNA-bd_dom_sf"/>
</dbReference>
<evidence type="ECO:0000256" key="1">
    <source>
        <dbReference type="ARBA" id="ARBA00023067"/>
    </source>
</evidence>
<dbReference type="CDD" id="cd13831">
    <property type="entry name" value="HU"/>
    <property type="match status" value="1"/>
</dbReference>
<dbReference type="GO" id="GO:0003677">
    <property type="term" value="F:DNA binding"/>
    <property type="evidence" value="ECO:0007669"/>
    <property type="project" value="UniProtKB-KW"/>
</dbReference>
<keyword evidence="1" id="KW-0226">DNA condensation</keyword>
<gene>
    <name evidence="4" type="ORF">A2304_04965</name>
</gene>
<comment type="caution">
    <text evidence="4">The sequence shown here is derived from an EMBL/GenBank/DDBJ whole genome shotgun (WGS) entry which is preliminary data.</text>
</comment>
<name>A0A1F7W7M8_9BACT</name>
<proteinExistence type="inferred from homology"/>
<sequence length="94" mass="9936">MNKAELAARIAERLGLSKKVGEDIIAAFEDLVTAQLVAGGEVTIAGFGTFSARVRQGRMGVNPQKPTEKIQIPSVTVPKFKAGKALKDALKGKT</sequence>
<dbReference type="InterPro" id="IPR000119">
    <property type="entry name" value="Hist_DNA-bd"/>
</dbReference>
<dbReference type="EMBL" id="MGFE01000015">
    <property type="protein sequence ID" value="OGL98815.1"/>
    <property type="molecule type" value="Genomic_DNA"/>
</dbReference>
<keyword evidence="2" id="KW-0238">DNA-binding</keyword>
<reference evidence="4 5" key="1">
    <citation type="journal article" date="2016" name="Nat. Commun.">
        <title>Thousands of microbial genomes shed light on interconnected biogeochemical processes in an aquifer system.</title>
        <authorList>
            <person name="Anantharaman K."/>
            <person name="Brown C.T."/>
            <person name="Hug L.A."/>
            <person name="Sharon I."/>
            <person name="Castelle C.J."/>
            <person name="Probst A.J."/>
            <person name="Thomas B.C."/>
            <person name="Singh A."/>
            <person name="Wilkins M.J."/>
            <person name="Karaoz U."/>
            <person name="Brodie E.L."/>
            <person name="Williams K.H."/>
            <person name="Hubbard S.S."/>
            <person name="Banfield J.F."/>
        </authorList>
    </citation>
    <scope>NUCLEOTIDE SEQUENCE [LARGE SCALE GENOMIC DNA]</scope>
</reference>
<dbReference type="GO" id="GO:0030527">
    <property type="term" value="F:structural constituent of chromatin"/>
    <property type="evidence" value="ECO:0007669"/>
    <property type="project" value="InterPro"/>
</dbReference>
<dbReference type="Proteomes" id="UP000176501">
    <property type="component" value="Unassembled WGS sequence"/>
</dbReference>
<accession>A0A1F7W7M8</accession>
<evidence type="ECO:0000313" key="4">
    <source>
        <dbReference type="EMBL" id="OGL98815.1"/>
    </source>
</evidence>